<dbReference type="Proteomes" id="UP000469890">
    <property type="component" value="Unassembled WGS sequence"/>
</dbReference>
<keyword evidence="6 10" id="KW-1133">Transmembrane helix</keyword>
<feature type="compositionally biased region" description="Polar residues" evidence="9">
    <location>
        <begin position="424"/>
        <end position="437"/>
    </location>
</feature>
<dbReference type="PROSITE" id="PS00518">
    <property type="entry name" value="ZF_RING_1"/>
    <property type="match status" value="1"/>
</dbReference>
<evidence type="ECO:0000256" key="4">
    <source>
        <dbReference type="ARBA" id="ARBA00022771"/>
    </source>
</evidence>
<feature type="signal peptide" evidence="11">
    <location>
        <begin position="1"/>
        <end position="20"/>
    </location>
</feature>
<dbReference type="EMBL" id="JAAECE010000002">
    <property type="protein sequence ID" value="KAF1804802.1"/>
    <property type="molecule type" value="Genomic_DNA"/>
</dbReference>
<feature type="chain" id="PRO_5034917072" description="RING-type domain-containing protein" evidence="11">
    <location>
        <begin position="21"/>
        <end position="558"/>
    </location>
</feature>
<dbReference type="Gene3D" id="3.30.40.10">
    <property type="entry name" value="Zinc/RING finger domain, C3HC4 (zinc finger)"/>
    <property type="match status" value="1"/>
</dbReference>
<dbReference type="PANTHER" id="PTHR46539">
    <property type="entry name" value="E3 UBIQUITIN-PROTEIN LIGASE ATL42"/>
    <property type="match status" value="1"/>
</dbReference>
<evidence type="ECO:0000313" key="13">
    <source>
        <dbReference type="EMBL" id="KAF1804802.1"/>
    </source>
</evidence>
<feature type="domain" description="RING-type" evidence="12">
    <location>
        <begin position="333"/>
        <end position="376"/>
    </location>
</feature>
<dbReference type="GO" id="GO:0016020">
    <property type="term" value="C:membrane"/>
    <property type="evidence" value="ECO:0007669"/>
    <property type="project" value="UniProtKB-SubCell"/>
</dbReference>
<keyword evidence="11" id="KW-0732">Signal</keyword>
<dbReference type="Pfam" id="PF13639">
    <property type="entry name" value="zf-RING_2"/>
    <property type="match status" value="1"/>
</dbReference>
<dbReference type="SUPFAM" id="SSF57850">
    <property type="entry name" value="RING/U-box"/>
    <property type="match status" value="1"/>
</dbReference>
<evidence type="ECO:0000256" key="3">
    <source>
        <dbReference type="ARBA" id="ARBA00022723"/>
    </source>
</evidence>
<protein>
    <recommendedName>
        <fullName evidence="12">RING-type domain-containing protein</fullName>
    </recommendedName>
</protein>
<evidence type="ECO:0000256" key="1">
    <source>
        <dbReference type="ARBA" id="ARBA00004370"/>
    </source>
</evidence>
<keyword evidence="7 10" id="KW-0472">Membrane</keyword>
<evidence type="ECO:0000256" key="2">
    <source>
        <dbReference type="ARBA" id="ARBA00022692"/>
    </source>
</evidence>
<dbReference type="AlphaFoldDB" id="A0A8H4BP14"/>
<organism evidence="13 14">
    <name type="scientific">Mucor circinelloides f. lusitanicus</name>
    <name type="common">Mucor racemosus var. lusitanicus</name>
    <dbReference type="NCBI Taxonomy" id="29924"/>
    <lineage>
        <taxon>Eukaryota</taxon>
        <taxon>Fungi</taxon>
        <taxon>Fungi incertae sedis</taxon>
        <taxon>Mucoromycota</taxon>
        <taxon>Mucoromycotina</taxon>
        <taxon>Mucoromycetes</taxon>
        <taxon>Mucorales</taxon>
        <taxon>Mucorineae</taxon>
        <taxon>Mucoraceae</taxon>
        <taxon>Mucor</taxon>
    </lineage>
</organism>
<accession>A0A8H4BP14</accession>
<dbReference type="InterPro" id="IPR017907">
    <property type="entry name" value="Znf_RING_CS"/>
</dbReference>
<dbReference type="CDD" id="cd16454">
    <property type="entry name" value="RING-H2_PA-TM-RING"/>
    <property type="match status" value="1"/>
</dbReference>
<evidence type="ECO:0000313" key="14">
    <source>
        <dbReference type="Proteomes" id="UP000469890"/>
    </source>
</evidence>
<reference evidence="13 14" key="1">
    <citation type="submission" date="2019-09" db="EMBL/GenBank/DDBJ databases">
        <authorList>
            <consortium name="DOE Joint Genome Institute"/>
            <person name="Mondo S.J."/>
            <person name="Navarro-Mendoza M.I."/>
            <person name="Perez-Arques C."/>
            <person name="Panchal S."/>
            <person name="Nicolas F.E."/>
            <person name="Ganguly P."/>
            <person name="Pangilinan J."/>
            <person name="Grigoriev I."/>
            <person name="Heitman J."/>
            <person name="Sanya K."/>
            <person name="Garre V."/>
        </authorList>
    </citation>
    <scope>NUCLEOTIDE SEQUENCE [LARGE SCALE GENOMIC DNA]</scope>
    <source>
        <strain evidence="13 14">MU402</strain>
    </source>
</reference>
<evidence type="ECO:0000256" key="7">
    <source>
        <dbReference type="ARBA" id="ARBA00023136"/>
    </source>
</evidence>
<dbReference type="PANTHER" id="PTHR46539:SF1">
    <property type="entry name" value="E3 UBIQUITIN-PROTEIN LIGASE ATL42"/>
    <property type="match status" value="1"/>
</dbReference>
<feature type="compositionally biased region" description="Polar residues" evidence="9">
    <location>
        <begin position="517"/>
        <end position="526"/>
    </location>
</feature>
<sequence length="558" mass="61915">MKYSLFLLLALCARSIHADALNPVFWERSFTMDISQPNSQGTLIQSTSNMATSQDFQGIHIDSNPRNAPDRIIFNFGESCTSSNITIDTIRQLNHNSINATSIEYAQKIALVKRGNCNWSEKLTVVNNLALANNINITAMFIYDNDTHNNDNNITIARKPVVGSGSIGPPGYSTPLPADRSVLNMTDNDLGMTSPSTTVVYFVPNVYGTTFVDRINQSYNASVPNMRTFWLITPYLEEVSWGYAGGDSFFSTGKGYLSYIIALAAIFLIGVIFLRWWRIRRMRADYPNGFTGFQGGGLHMQPRTTHLDPLPVDIVNALPIDKYSPDLIKNINCAICLEDFVPGKNDIRILPCGHGFCVLCIDPWLTQKSTMCPICKWDCLPTDLRRERNQQQHEEEQQRQQEQQQEHPSEAATEDHDHAHATTIDMSNSGPSSSVTPPQAEHVENATRTTGSIIPPPILPASSPPPSPRISDRKVAPADEENPFEQGESAPHVPAHHLNMFDQANDESEKPKLNPFDGSSSNISEAQTHHSAAESSTPAHISVEIEDEKKPTSKDQKN</sequence>
<evidence type="ECO:0000259" key="12">
    <source>
        <dbReference type="PROSITE" id="PS50089"/>
    </source>
</evidence>
<evidence type="ECO:0000256" key="6">
    <source>
        <dbReference type="ARBA" id="ARBA00022989"/>
    </source>
</evidence>
<feature type="region of interest" description="Disordered" evidence="9">
    <location>
        <begin position="388"/>
        <end position="558"/>
    </location>
</feature>
<dbReference type="GO" id="GO:0008270">
    <property type="term" value="F:zinc ion binding"/>
    <property type="evidence" value="ECO:0007669"/>
    <property type="project" value="UniProtKB-KW"/>
</dbReference>
<keyword evidence="4 8" id="KW-0863">Zinc-finger</keyword>
<evidence type="ECO:0000256" key="11">
    <source>
        <dbReference type="SAM" id="SignalP"/>
    </source>
</evidence>
<comment type="caution">
    <text evidence="13">The sequence shown here is derived from an EMBL/GenBank/DDBJ whole genome shotgun (WGS) entry which is preliminary data.</text>
</comment>
<dbReference type="InterPro" id="IPR001841">
    <property type="entry name" value="Znf_RING"/>
</dbReference>
<feature type="compositionally biased region" description="Basic and acidic residues" evidence="9">
    <location>
        <begin position="547"/>
        <end position="558"/>
    </location>
</feature>
<evidence type="ECO:0000256" key="9">
    <source>
        <dbReference type="SAM" id="MobiDB-lite"/>
    </source>
</evidence>
<evidence type="ECO:0000256" key="5">
    <source>
        <dbReference type="ARBA" id="ARBA00022833"/>
    </source>
</evidence>
<gene>
    <name evidence="13" type="ORF">FB192DRAFT_1359601</name>
</gene>
<name>A0A8H4BP14_MUCCL</name>
<keyword evidence="5" id="KW-0862">Zinc</keyword>
<feature type="transmembrane region" description="Helical" evidence="10">
    <location>
        <begin position="256"/>
        <end position="277"/>
    </location>
</feature>
<dbReference type="SMART" id="SM00184">
    <property type="entry name" value="RING"/>
    <property type="match status" value="1"/>
</dbReference>
<evidence type="ECO:0000256" key="10">
    <source>
        <dbReference type="SAM" id="Phobius"/>
    </source>
</evidence>
<dbReference type="PROSITE" id="PS50089">
    <property type="entry name" value="ZF_RING_2"/>
    <property type="match status" value="1"/>
</dbReference>
<feature type="compositionally biased region" description="Basic and acidic residues" evidence="9">
    <location>
        <begin position="388"/>
        <end position="420"/>
    </location>
</feature>
<keyword evidence="3" id="KW-0479">Metal-binding</keyword>
<dbReference type="InterPro" id="IPR013083">
    <property type="entry name" value="Znf_RING/FYVE/PHD"/>
</dbReference>
<comment type="subcellular location">
    <subcellularLocation>
        <location evidence="1">Membrane</location>
    </subcellularLocation>
</comment>
<proteinExistence type="predicted"/>
<evidence type="ECO:0000256" key="8">
    <source>
        <dbReference type="PROSITE-ProRule" id="PRU00175"/>
    </source>
</evidence>
<feature type="compositionally biased region" description="Pro residues" evidence="9">
    <location>
        <begin position="454"/>
        <end position="468"/>
    </location>
</feature>
<keyword evidence="2 10" id="KW-0812">Transmembrane</keyword>